<evidence type="ECO:0000256" key="4">
    <source>
        <dbReference type="ARBA" id="ARBA00012129"/>
    </source>
</evidence>
<dbReference type="EMBL" id="JAPDSH010000004">
    <property type="protein sequence ID" value="MDF0480006.1"/>
    <property type="molecule type" value="Genomic_DNA"/>
</dbReference>
<dbReference type="Proteomes" id="UP001147148">
    <property type="component" value="Unassembled WGS sequence"/>
</dbReference>
<comment type="catalytic activity">
    <reaction evidence="1">
        <text>5-(2-hydroxyethyl)-4-methylthiazole + ATP = 4-methyl-5-(2-phosphooxyethyl)-thiazole + ADP + H(+)</text>
        <dbReference type="Rhea" id="RHEA:24212"/>
        <dbReference type="ChEBI" id="CHEBI:15378"/>
        <dbReference type="ChEBI" id="CHEBI:17957"/>
        <dbReference type="ChEBI" id="CHEBI:30616"/>
        <dbReference type="ChEBI" id="CHEBI:58296"/>
        <dbReference type="ChEBI" id="CHEBI:456216"/>
        <dbReference type="EC" id="2.7.1.50"/>
    </reaction>
</comment>
<evidence type="ECO:0000313" key="12">
    <source>
        <dbReference type="EMBL" id="MDF0480006.1"/>
    </source>
</evidence>
<organism evidence="12 13">
    <name type="scientific">Vagococcus proximus</name>
    <dbReference type="NCBI Taxonomy" id="2991417"/>
    <lineage>
        <taxon>Bacteria</taxon>
        <taxon>Bacillati</taxon>
        <taxon>Bacillota</taxon>
        <taxon>Bacilli</taxon>
        <taxon>Lactobacillales</taxon>
        <taxon>Enterococcaceae</taxon>
        <taxon>Vagococcus</taxon>
    </lineage>
</organism>
<dbReference type="InterPro" id="IPR000417">
    <property type="entry name" value="Hyethyz_kinase"/>
</dbReference>
<dbReference type="RefSeq" id="WP_275471592.1">
    <property type="nucleotide sequence ID" value="NZ_JAPDSH010000004.1"/>
</dbReference>
<evidence type="ECO:0000256" key="2">
    <source>
        <dbReference type="ARBA" id="ARBA00001946"/>
    </source>
</evidence>
<reference evidence="12" key="1">
    <citation type="submission" date="2022-10" db="EMBL/GenBank/DDBJ databases">
        <title>Vagococcus sp. isolated from poultry meat.</title>
        <authorList>
            <person name="Johansson P."/>
            <person name="Bjorkroth J."/>
        </authorList>
    </citation>
    <scope>NUCLEOTIDE SEQUENCE</scope>
    <source>
        <strain evidence="12">PNs007</strain>
    </source>
</reference>
<keyword evidence="11" id="KW-0784">Thiamine biosynthesis</keyword>
<keyword evidence="10" id="KW-0460">Magnesium</keyword>
<proteinExistence type="predicted"/>
<comment type="caution">
    <text evidence="12">The sequence shown here is derived from an EMBL/GenBank/DDBJ whole genome shotgun (WGS) entry which is preliminary data.</text>
</comment>
<gene>
    <name evidence="12" type="ORF">OL233_06835</name>
</gene>
<sequence>MTTALLTGTPSTFFKGSPLIQCITNEITCESMANALLYVNSKPIMADDIREFPELFKQIDGVLLNLGQFSVAREEQISQASHYAKEHGKPTVIDSVGVSVSPLRRKLVIELLKNEPEVVKGNTSELRHLVGLASLGRGVDGHESDQEKEALLELGKALGQLQKKYPKTTFLATGKVDLIVVEGSLILLENGVPELDQLTGTGDVVGAIIASLLAQGETIQDSTVGAVSYFNRCGERAKEKCEEPIGLESFKYHLYNELSTLYQRNDWWTSIKGVRYES</sequence>
<comment type="cofactor">
    <cofactor evidence="2">
        <name>Mg(2+)</name>
        <dbReference type="ChEBI" id="CHEBI:18420"/>
    </cofactor>
</comment>
<accession>A0ABT5X1X8</accession>
<keyword evidence="13" id="KW-1185">Reference proteome</keyword>
<dbReference type="Gene3D" id="3.40.1190.20">
    <property type="match status" value="1"/>
</dbReference>
<evidence type="ECO:0000256" key="7">
    <source>
        <dbReference type="ARBA" id="ARBA00022741"/>
    </source>
</evidence>
<keyword evidence="5" id="KW-0808">Transferase</keyword>
<dbReference type="EC" id="2.7.1.50" evidence="4"/>
<dbReference type="CDD" id="cd01170">
    <property type="entry name" value="THZ_kinase"/>
    <property type="match status" value="1"/>
</dbReference>
<evidence type="ECO:0000313" key="13">
    <source>
        <dbReference type="Proteomes" id="UP001147148"/>
    </source>
</evidence>
<dbReference type="Pfam" id="PF02110">
    <property type="entry name" value="HK"/>
    <property type="match status" value="1"/>
</dbReference>
<dbReference type="GO" id="GO:0016301">
    <property type="term" value="F:kinase activity"/>
    <property type="evidence" value="ECO:0007669"/>
    <property type="project" value="UniProtKB-KW"/>
</dbReference>
<evidence type="ECO:0000256" key="6">
    <source>
        <dbReference type="ARBA" id="ARBA00022723"/>
    </source>
</evidence>
<name>A0ABT5X1X8_9ENTE</name>
<dbReference type="InterPro" id="IPR029056">
    <property type="entry name" value="Ribokinase-like"/>
</dbReference>
<evidence type="ECO:0000256" key="1">
    <source>
        <dbReference type="ARBA" id="ARBA00001771"/>
    </source>
</evidence>
<keyword evidence="6" id="KW-0479">Metal-binding</keyword>
<evidence type="ECO:0000256" key="5">
    <source>
        <dbReference type="ARBA" id="ARBA00022679"/>
    </source>
</evidence>
<dbReference type="SUPFAM" id="SSF53613">
    <property type="entry name" value="Ribokinase-like"/>
    <property type="match status" value="1"/>
</dbReference>
<keyword evidence="7" id="KW-0547">Nucleotide-binding</keyword>
<keyword evidence="8 12" id="KW-0418">Kinase</keyword>
<evidence type="ECO:0000256" key="8">
    <source>
        <dbReference type="ARBA" id="ARBA00022777"/>
    </source>
</evidence>
<protein>
    <recommendedName>
        <fullName evidence="4">hydroxyethylthiazole kinase</fullName>
        <ecNumber evidence="4">2.7.1.50</ecNumber>
    </recommendedName>
</protein>
<evidence type="ECO:0000256" key="11">
    <source>
        <dbReference type="ARBA" id="ARBA00022977"/>
    </source>
</evidence>
<dbReference type="PRINTS" id="PR01099">
    <property type="entry name" value="HYETHTZKNASE"/>
</dbReference>
<comment type="pathway">
    <text evidence="3">Cofactor biosynthesis; thiamine diphosphate biosynthesis; 4-methyl-5-(2-phosphoethyl)-thiazole from 5-(2-hydroxyethyl)-4-methylthiazole: step 1/1.</text>
</comment>
<evidence type="ECO:0000256" key="10">
    <source>
        <dbReference type="ARBA" id="ARBA00022842"/>
    </source>
</evidence>
<evidence type="ECO:0000256" key="3">
    <source>
        <dbReference type="ARBA" id="ARBA00004868"/>
    </source>
</evidence>
<dbReference type="PIRSF" id="PIRSF000513">
    <property type="entry name" value="Thz_kinase"/>
    <property type="match status" value="1"/>
</dbReference>
<keyword evidence="9" id="KW-0067">ATP-binding</keyword>
<evidence type="ECO:0000256" key="9">
    <source>
        <dbReference type="ARBA" id="ARBA00022840"/>
    </source>
</evidence>